<dbReference type="EMBL" id="NHZQ01000305">
    <property type="protein sequence ID" value="PSK43662.1"/>
    <property type="molecule type" value="Genomic_DNA"/>
</dbReference>
<keyword evidence="3" id="KW-1185">Reference proteome</keyword>
<dbReference type="PANTHER" id="PTHR42053:SF1">
    <property type="match status" value="1"/>
</dbReference>
<feature type="compositionally biased region" description="Polar residues" evidence="1">
    <location>
        <begin position="124"/>
        <end position="142"/>
    </location>
</feature>
<evidence type="ECO:0000313" key="3">
    <source>
        <dbReference type="Proteomes" id="UP000243723"/>
    </source>
</evidence>
<feature type="compositionally biased region" description="Polar residues" evidence="1">
    <location>
        <begin position="89"/>
        <end position="98"/>
    </location>
</feature>
<evidence type="ECO:0000313" key="2">
    <source>
        <dbReference type="EMBL" id="PSK43662.1"/>
    </source>
</evidence>
<feature type="compositionally biased region" description="Polar residues" evidence="1">
    <location>
        <begin position="217"/>
        <end position="239"/>
    </location>
</feature>
<dbReference type="STRING" id="40998.A0A2P7Z601"/>
<gene>
    <name evidence="2" type="ORF">B9Z65_7176</name>
</gene>
<organism evidence="2 3">
    <name type="scientific">Elsinoe australis</name>
    <dbReference type="NCBI Taxonomy" id="40998"/>
    <lineage>
        <taxon>Eukaryota</taxon>
        <taxon>Fungi</taxon>
        <taxon>Dikarya</taxon>
        <taxon>Ascomycota</taxon>
        <taxon>Pezizomycotina</taxon>
        <taxon>Dothideomycetes</taxon>
        <taxon>Dothideomycetidae</taxon>
        <taxon>Myriangiales</taxon>
        <taxon>Elsinoaceae</taxon>
        <taxon>Elsinoe</taxon>
    </lineage>
</organism>
<reference evidence="2 3" key="1">
    <citation type="submission" date="2017-05" db="EMBL/GenBank/DDBJ databases">
        <title>Draft genome sequence of Elsinoe australis.</title>
        <authorList>
            <person name="Cheng Q."/>
        </authorList>
    </citation>
    <scope>NUCLEOTIDE SEQUENCE [LARGE SCALE GENOMIC DNA]</scope>
    <source>
        <strain evidence="2 3">NL1</strain>
    </source>
</reference>
<feature type="compositionally biased region" description="Basic and acidic residues" evidence="1">
    <location>
        <begin position="317"/>
        <end position="348"/>
    </location>
</feature>
<evidence type="ECO:0000256" key="1">
    <source>
        <dbReference type="SAM" id="MobiDB-lite"/>
    </source>
</evidence>
<dbReference type="Proteomes" id="UP000243723">
    <property type="component" value="Unassembled WGS sequence"/>
</dbReference>
<dbReference type="OrthoDB" id="5405654at2759"/>
<accession>A0A2P7Z601</accession>
<feature type="compositionally biased region" description="Low complexity" evidence="1">
    <location>
        <begin position="143"/>
        <end position="166"/>
    </location>
</feature>
<proteinExistence type="predicted"/>
<comment type="caution">
    <text evidence="2">The sequence shown here is derived from an EMBL/GenBank/DDBJ whole genome shotgun (WGS) entry which is preliminary data.</text>
</comment>
<dbReference type="AlphaFoldDB" id="A0A2P7Z601"/>
<sequence>MSTATTTDKPGDNVTAAATSAASGLDGKSKRPMIQTPVSAAYPSELRTPQSANPVNLKRHDSFRSPVSPPSSYADFLHKAQSPGGLMSPPNTNGSLSRFPSIDSGHDAASSFGSQDGTYEHQASDNTSIIQNSQHPPITRNLSTDSSASSWTVSSSSTADSTSPVTAGPSRIRPQPPRVTIPNVNNRYPRPNSARTPRGYAIPRSPFSAASVRSPMSARSVQSPYTTSAHPRTPWSASAFSPRVPFSPKNLAPPPSARDKQRGYQVIERHIVTTTRETTTHEKIREVQPLALLEPAPRGKRRKTVSSEEPPQITPTQERHDAAEKRSKSEEMIKDEKLDTDDENKKEE</sequence>
<feature type="region of interest" description="Disordered" evidence="1">
    <location>
        <begin position="1"/>
        <end position="263"/>
    </location>
</feature>
<dbReference type="PANTHER" id="PTHR42053">
    <property type="match status" value="1"/>
</dbReference>
<feature type="region of interest" description="Disordered" evidence="1">
    <location>
        <begin position="276"/>
        <end position="348"/>
    </location>
</feature>
<protein>
    <submittedName>
        <fullName evidence="2">DNA repair protein rad50</fullName>
    </submittedName>
</protein>
<name>A0A2P7Z601_9PEZI</name>